<reference evidence="11" key="1">
    <citation type="submission" date="2017-02" db="EMBL/GenBank/DDBJ databases">
        <title>Comparative genomics and description of representatives of a novel lineage of planctomycetes thriving in anoxic sediments.</title>
        <authorList>
            <person name="Spring S."/>
            <person name="Bunk B."/>
            <person name="Sproer C."/>
        </authorList>
    </citation>
    <scope>NUCLEOTIDE SEQUENCE [LARGE SCALE GENOMIC DNA]</scope>
    <source>
        <strain evidence="11">ST-NAGAB-D1</strain>
    </source>
</reference>
<evidence type="ECO:0000259" key="9">
    <source>
        <dbReference type="Pfam" id="PF00365"/>
    </source>
</evidence>
<dbReference type="InterPro" id="IPR035966">
    <property type="entry name" value="PKF_sf"/>
</dbReference>
<keyword evidence="4 8" id="KW-0479">Metal-binding</keyword>
<comment type="pathway">
    <text evidence="8">Carbohydrate degradation; glycolysis; D-glyceraldehyde 3-phosphate and glycerone phosphate from D-glucose: step 3/4.</text>
</comment>
<feature type="site" description="Important for catalytic activity and substrate specificity; stabilizes the transition state when the phosphoryl donor is PPi; prevents ATP from binding by mimicking the alpha-phosphate group of ATP" evidence="8">
    <location>
        <position position="115"/>
    </location>
</feature>
<dbReference type="Proteomes" id="UP000189674">
    <property type="component" value="Chromosome"/>
</dbReference>
<dbReference type="Pfam" id="PF00365">
    <property type="entry name" value="PFK"/>
    <property type="match status" value="1"/>
</dbReference>
<evidence type="ECO:0000256" key="1">
    <source>
        <dbReference type="ARBA" id="ARBA00001946"/>
    </source>
</evidence>
<dbReference type="HAMAP" id="MF_01978">
    <property type="entry name" value="Phosphofructokinase_II_B2"/>
    <property type="match status" value="1"/>
</dbReference>
<dbReference type="KEGG" id="alus:STSP2_01797"/>
<dbReference type="OrthoDB" id="9802503at2"/>
<proteinExistence type="inferred from homology"/>
<dbReference type="InterPro" id="IPR000023">
    <property type="entry name" value="Phosphofructokinase_dom"/>
</dbReference>
<comment type="similarity">
    <text evidence="8">Belongs to the phosphofructokinase type A (PFKA) family. PPi-dependent PFK group II subfamily. Clade 'B2' sub-subfamily.</text>
</comment>
<dbReference type="EC" id="2.7.1.90" evidence="8"/>
<comment type="activity regulation">
    <text evidence="8">Non-allosteric.</text>
</comment>
<protein>
    <recommendedName>
        <fullName evidence="8">Pyrophosphate--fructose 6-phosphate 1-phosphotransferase</fullName>
        <ecNumber evidence="8">2.7.1.90</ecNumber>
    </recommendedName>
    <alternativeName>
        <fullName evidence="8">6-phosphofructokinase, pyrophosphate dependent</fullName>
    </alternativeName>
    <alternativeName>
        <fullName evidence="8">PPi-dependent phosphofructokinase</fullName>
        <shortName evidence="8">PPi-PFK</shortName>
    </alternativeName>
    <alternativeName>
        <fullName evidence="8">Pyrophosphate-dependent 6-phosphofructose-1-kinase</fullName>
    </alternativeName>
</protein>
<dbReference type="GO" id="GO:0003872">
    <property type="term" value="F:6-phosphofructokinase activity"/>
    <property type="evidence" value="ECO:0007669"/>
    <property type="project" value="UniProtKB-UniRule"/>
</dbReference>
<evidence type="ECO:0000256" key="8">
    <source>
        <dbReference type="HAMAP-Rule" id="MF_01978"/>
    </source>
</evidence>
<evidence type="ECO:0000313" key="11">
    <source>
        <dbReference type="Proteomes" id="UP000189674"/>
    </source>
</evidence>
<dbReference type="PIRSF" id="PIRSF036483">
    <property type="entry name" value="PFK_XF0274"/>
    <property type="match status" value="1"/>
</dbReference>
<dbReference type="AlphaFoldDB" id="A0A1U9NL46"/>
<comment type="subunit">
    <text evidence="8">Homodimer.</text>
</comment>
<dbReference type="GO" id="GO:0047334">
    <property type="term" value="F:diphosphate-fructose-6-phosphate 1-phosphotransferase activity"/>
    <property type="evidence" value="ECO:0007669"/>
    <property type="project" value="UniProtKB-EC"/>
</dbReference>
<dbReference type="EMBL" id="CP019791">
    <property type="protein sequence ID" value="AQT68629.1"/>
    <property type="molecule type" value="Genomic_DNA"/>
</dbReference>
<dbReference type="Gene3D" id="3.40.50.460">
    <property type="entry name" value="Phosphofructokinase domain"/>
    <property type="match status" value="1"/>
</dbReference>
<feature type="binding site" evidence="8">
    <location>
        <position position="14"/>
    </location>
    <ligand>
        <name>diphosphate</name>
        <dbReference type="ChEBI" id="CHEBI:33019"/>
    </ligand>
</feature>
<feature type="binding site" evidence="8">
    <location>
        <begin position="142"/>
        <end position="144"/>
    </location>
    <ligand>
        <name>substrate</name>
    </ligand>
</feature>
<dbReference type="Gene3D" id="3.40.50.450">
    <property type="match status" value="1"/>
</dbReference>
<dbReference type="NCBIfam" id="NF010675">
    <property type="entry name" value="PRK14072.1"/>
    <property type="match status" value="1"/>
</dbReference>
<comment type="caution">
    <text evidence="8">Lacks conserved residue(s) required for the propagation of feature annotation.</text>
</comment>
<keyword evidence="6 8" id="KW-0460">Magnesium</keyword>
<keyword evidence="5 8" id="KW-0418">Kinase</keyword>
<comment type="cofactor">
    <cofactor evidence="1 8">
        <name>Mg(2+)</name>
        <dbReference type="ChEBI" id="CHEBI:18420"/>
    </cofactor>
</comment>
<evidence type="ECO:0000256" key="6">
    <source>
        <dbReference type="ARBA" id="ARBA00022842"/>
    </source>
</evidence>
<evidence type="ECO:0000256" key="2">
    <source>
        <dbReference type="ARBA" id="ARBA00003138"/>
    </source>
</evidence>
<dbReference type="GO" id="GO:0046872">
    <property type="term" value="F:metal ion binding"/>
    <property type="evidence" value="ECO:0007669"/>
    <property type="project" value="UniProtKB-KW"/>
</dbReference>
<dbReference type="PRINTS" id="PR00476">
    <property type="entry name" value="PHFRCTKINASE"/>
</dbReference>
<evidence type="ECO:0000256" key="4">
    <source>
        <dbReference type="ARBA" id="ARBA00022723"/>
    </source>
</evidence>
<comment type="catalytic activity">
    <reaction evidence="7 8">
        <text>beta-D-fructose 6-phosphate + diphosphate = beta-D-fructose 1,6-bisphosphate + phosphate + H(+)</text>
        <dbReference type="Rhea" id="RHEA:13613"/>
        <dbReference type="ChEBI" id="CHEBI:15378"/>
        <dbReference type="ChEBI" id="CHEBI:32966"/>
        <dbReference type="ChEBI" id="CHEBI:33019"/>
        <dbReference type="ChEBI" id="CHEBI:43474"/>
        <dbReference type="ChEBI" id="CHEBI:57634"/>
        <dbReference type="EC" id="2.7.1.90"/>
    </reaction>
</comment>
<keyword evidence="11" id="KW-1185">Reference proteome</keyword>
<keyword evidence="3 8" id="KW-0808">Transferase</keyword>
<dbReference type="SUPFAM" id="SSF53784">
    <property type="entry name" value="Phosphofructokinase"/>
    <property type="match status" value="1"/>
</dbReference>
<keyword evidence="8" id="KW-0963">Cytoplasm</keyword>
<evidence type="ECO:0000256" key="5">
    <source>
        <dbReference type="ARBA" id="ARBA00022777"/>
    </source>
</evidence>
<evidence type="ECO:0000313" key="10">
    <source>
        <dbReference type="EMBL" id="AQT68629.1"/>
    </source>
</evidence>
<dbReference type="UniPathway" id="UPA00109">
    <property type="reaction ID" value="UER00182"/>
</dbReference>
<dbReference type="InterPro" id="IPR011404">
    <property type="entry name" value="PPi-PFK"/>
</dbReference>
<comment type="function">
    <text evidence="2 8">Catalyzes the phosphorylation of D-fructose 6-phosphate, the first committing step of glycolysis. Uses inorganic phosphate (PPi) as phosphoryl donor instead of ATP like common ATP-dependent phosphofructokinases (ATP-PFKs), which renders the reaction reversible, and can thus function both in glycolysis and gluconeogenesis. Consistently, PPi-PFK can replace the enzymes of both the forward (ATP-PFK) and reverse (fructose-bisphosphatase (FBPase)) reactions.</text>
</comment>
<dbReference type="RefSeq" id="WP_146661807.1">
    <property type="nucleotide sequence ID" value="NZ_CP019791.1"/>
</dbReference>
<dbReference type="STRING" id="1936003.STSP2_01797"/>
<evidence type="ECO:0000256" key="3">
    <source>
        <dbReference type="ARBA" id="ARBA00022679"/>
    </source>
</evidence>
<keyword evidence="8" id="KW-0324">Glycolysis</keyword>
<organism evidence="10 11">
    <name type="scientific">Anaerohalosphaera lusitana</name>
    <dbReference type="NCBI Taxonomy" id="1936003"/>
    <lineage>
        <taxon>Bacteria</taxon>
        <taxon>Pseudomonadati</taxon>
        <taxon>Planctomycetota</taxon>
        <taxon>Phycisphaerae</taxon>
        <taxon>Sedimentisphaerales</taxon>
        <taxon>Anaerohalosphaeraceae</taxon>
        <taxon>Anaerohalosphaera</taxon>
    </lineage>
</organism>
<dbReference type="GO" id="GO:0006002">
    <property type="term" value="P:fructose 6-phosphate metabolic process"/>
    <property type="evidence" value="ECO:0007669"/>
    <property type="project" value="InterPro"/>
</dbReference>
<gene>
    <name evidence="10" type="primary">pfkA1_1</name>
    <name evidence="8" type="synonym">pfp</name>
    <name evidence="10" type="ORF">STSP2_01797</name>
</gene>
<dbReference type="GO" id="GO:0005737">
    <property type="term" value="C:cytoplasm"/>
    <property type="evidence" value="ECO:0007669"/>
    <property type="project" value="UniProtKB-SubCell"/>
</dbReference>
<feature type="binding site" evidence="8">
    <location>
        <begin position="189"/>
        <end position="191"/>
    </location>
    <ligand>
        <name>substrate</name>
    </ligand>
</feature>
<sequence>MSSKANAIIAQSGGPTTAINSSACGAIEAAMKSDKIGRVYGATNGILGVLQEDIFDISSENPKTISMLKRTPAAAIGSCRYKLKSLEESKEDYERILDVFKAHDIHYFFYIGGNDSMDTADKVNKLASETGYDLTCVGIPKTIDNDLACTDHCPGYGSVAKYVATCAMEAGKDTEALYTTDTCTILEVMGRNAGWIAASAGLARREPEDAPHLIYLPEVAFEYDKFVSDVKGVLNDFKRVFIVAGEGLRDKDGEYITSDTGSFSKDSFGHKQLGGVAETLKDIVEREVGIKARFNKLGTNQRSAMHFASLTDIEESYMCGNAAVEAALSGVSGKMVTLVREDGSDYSCTTGLANLSDVANGEKIVPREFINEAGNGVTDAMLDYVRPLVQGEAPVSINEDGLPVFMRFERKPVDKKLPSYK</sequence>
<feature type="binding site" evidence="8">
    <location>
        <position position="114"/>
    </location>
    <ligand>
        <name>Mg(2+)</name>
        <dbReference type="ChEBI" id="CHEBI:18420"/>
        <note>catalytic</note>
    </ligand>
</feature>
<dbReference type="InterPro" id="IPR022953">
    <property type="entry name" value="ATP_PFK"/>
</dbReference>
<feature type="site" description="Important for catalytic activity; stabilizes the transition state when the phosphoryl donor is PPi" evidence="8">
    <location>
        <position position="141"/>
    </location>
</feature>
<feature type="binding site" evidence="8">
    <location>
        <position position="246"/>
    </location>
    <ligand>
        <name>substrate</name>
    </ligand>
</feature>
<evidence type="ECO:0000256" key="7">
    <source>
        <dbReference type="ARBA" id="ARBA00048072"/>
    </source>
</evidence>
<feature type="active site" description="Proton acceptor" evidence="8">
    <location>
        <position position="144"/>
    </location>
</feature>
<dbReference type="PANTHER" id="PTHR45770">
    <property type="entry name" value="ATP-DEPENDENT 6-PHOSPHOFRUCTOKINASE 1"/>
    <property type="match status" value="1"/>
</dbReference>
<dbReference type="InterPro" id="IPR050929">
    <property type="entry name" value="PFKA"/>
</dbReference>
<feature type="domain" description="Phosphofructokinase" evidence="9">
    <location>
        <begin position="8"/>
        <end position="305"/>
    </location>
</feature>
<accession>A0A1U9NL46</accession>
<comment type="subcellular location">
    <subcellularLocation>
        <location evidence="8">Cytoplasm</location>
    </subcellularLocation>
</comment>
<name>A0A1U9NL46_9BACT</name>